<feature type="domain" description="Mechanosensitive ion channel MscS C-terminal" evidence="11">
    <location>
        <begin position="281"/>
        <end position="349"/>
    </location>
</feature>
<organism evidence="12">
    <name type="scientific">bioreactor metagenome</name>
    <dbReference type="NCBI Taxonomy" id="1076179"/>
    <lineage>
        <taxon>unclassified sequences</taxon>
        <taxon>metagenomes</taxon>
        <taxon>ecological metagenomes</taxon>
    </lineage>
</organism>
<comment type="subcellular location">
    <subcellularLocation>
        <location evidence="1">Cell inner membrane</location>
        <topology evidence="1">Multi-pass membrane protein</topology>
    </subcellularLocation>
</comment>
<evidence type="ECO:0000256" key="3">
    <source>
        <dbReference type="ARBA" id="ARBA00022475"/>
    </source>
</evidence>
<evidence type="ECO:0000256" key="8">
    <source>
        <dbReference type="ARBA" id="ARBA00023136"/>
    </source>
</evidence>
<dbReference type="InterPro" id="IPR010920">
    <property type="entry name" value="LSM_dom_sf"/>
</dbReference>
<feature type="transmembrane region" description="Helical" evidence="9">
    <location>
        <begin position="119"/>
        <end position="146"/>
    </location>
</feature>
<keyword evidence="7" id="KW-0346">Stress response</keyword>
<reference evidence="12" key="1">
    <citation type="submission" date="2019-08" db="EMBL/GenBank/DDBJ databases">
        <authorList>
            <person name="Kucharzyk K."/>
            <person name="Murdoch R.W."/>
            <person name="Higgins S."/>
            <person name="Loffler F."/>
        </authorList>
    </citation>
    <scope>NUCLEOTIDE SEQUENCE</scope>
</reference>
<evidence type="ECO:0000256" key="1">
    <source>
        <dbReference type="ARBA" id="ARBA00004429"/>
    </source>
</evidence>
<dbReference type="Pfam" id="PF21082">
    <property type="entry name" value="MS_channel_3rd"/>
    <property type="match status" value="1"/>
</dbReference>
<comment type="similarity">
    <text evidence="2">Belongs to the MscS (TC 1.A.23) family.</text>
</comment>
<feature type="transmembrane region" description="Helical" evidence="9">
    <location>
        <begin position="54"/>
        <end position="71"/>
    </location>
</feature>
<dbReference type="EMBL" id="VSSQ01002106">
    <property type="protein sequence ID" value="MPM13344.1"/>
    <property type="molecule type" value="Genomic_DNA"/>
</dbReference>
<evidence type="ECO:0000256" key="4">
    <source>
        <dbReference type="ARBA" id="ARBA00022519"/>
    </source>
</evidence>
<evidence type="ECO:0000256" key="2">
    <source>
        <dbReference type="ARBA" id="ARBA00008017"/>
    </source>
</evidence>
<feature type="domain" description="Mechanosensitive ion channel MscS" evidence="10">
    <location>
        <begin position="137"/>
        <end position="205"/>
    </location>
</feature>
<protein>
    <submittedName>
        <fullName evidence="12">Miniconductance mechanosensitive channel YbdG</fullName>
    </submittedName>
</protein>
<name>A0A644XGX4_9ZZZZ</name>
<evidence type="ECO:0000256" key="7">
    <source>
        <dbReference type="ARBA" id="ARBA00023016"/>
    </source>
</evidence>
<keyword evidence="3" id="KW-1003">Cell membrane</keyword>
<feature type="transmembrane region" description="Helical" evidence="9">
    <location>
        <begin position="21"/>
        <end position="42"/>
    </location>
</feature>
<evidence type="ECO:0000259" key="11">
    <source>
        <dbReference type="Pfam" id="PF21082"/>
    </source>
</evidence>
<dbReference type="GO" id="GO:0071470">
    <property type="term" value="P:cellular response to osmotic stress"/>
    <property type="evidence" value="ECO:0007669"/>
    <property type="project" value="InterPro"/>
</dbReference>
<evidence type="ECO:0000256" key="9">
    <source>
        <dbReference type="SAM" id="Phobius"/>
    </source>
</evidence>
<dbReference type="AlphaFoldDB" id="A0A644XGX4"/>
<dbReference type="GO" id="GO:0005886">
    <property type="term" value="C:plasma membrane"/>
    <property type="evidence" value="ECO:0007669"/>
    <property type="project" value="UniProtKB-SubCell"/>
</dbReference>
<evidence type="ECO:0000259" key="10">
    <source>
        <dbReference type="Pfam" id="PF00924"/>
    </source>
</evidence>
<keyword evidence="4" id="KW-0997">Cell inner membrane</keyword>
<dbReference type="InterPro" id="IPR006685">
    <property type="entry name" value="MscS_channel_2nd"/>
</dbReference>
<evidence type="ECO:0000256" key="5">
    <source>
        <dbReference type="ARBA" id="ARBA00022692"/>
    </source>
</evidence>
<accession>A0A644XGX4</accession>
<feature type="transmembrane region" description="Helical" evidence="9">
    <location>
        <begin position="91"/>
        <end position="113"/>
    </location>
</feature>
<keyword evidence="8 9" id="KW-0472">Membrane</keyword>
<dbReference type="InterPro" id="IPR030192">
    <property type="entry name" value="YbdG"/>
</dbReference>
<gene>
    <name evidence="12" type="primary">ybdG_6</name>
    <name evidence="12" type="ORF">SDC9_59701</name>
</gene>
<evidence type="ECO:0000256" key="6">
    <source>
        <dbReference type="ARBA" id="ARBA00022989"/>
    </source>
</evidence>
<dbReference type="InterPro" id="IPR049278">
    <property type="entry name" value="MS_channel_C"/>
</dbReference>
<proteinExistence type="inferred from homology"/>
<evidence type="ECO:0000313" key="12">
    <source>
        <dbReference type="EMBL" id="MPM13344.1"/>
    </source>
</evidence>
<dbReference type="FunFam" id="2.30.30.60:FF:000002">
    <property type="entry name" value="Mechanosensitive ion channel family protein"/>
    <property type="match status" value="1"/>
</dbReference>
<dbReference type="Gene3D" id="2.30.30.60">
    <property type="match status" value="1"/>
</dbReference>
<keyword evidence="6 9" id="KW-1133">Transmembrane helix</keyword>
<dbReference type="Pfam" id="PF00924">
    <property type="entry name" value="MS_channel_2nd"/>
    <property type="match status" value="1"/>
</dbReference>
<keyword evidence="5 9" id="KW-0812">Transmembrane</keyword>
<dbReference type="GO" id="GO:0008381">
    <property type="term" value="F:mechanosensitive monoatomic ion channel activity"/>
    <property type="evidence" value="ECO:0007669"/>
    <property type="project" value="InterPro"/>
</dbReference>
<dbReference type="SUPFAM" id="SSF50182">
    <property type="entry name" value="Sm-like ribonucleoproteins"/>
    <property type="match status" value="1"/>
</dbReference>
<dbReference type="PANTHER" id="PTHR30414:SF0">
    <property type="entry name" value="MINICONDUCTANCE MECHANOSENSITIVE CHANNEL YBDG"/>
    <property type="match status" value="1"/>
</dbReference>
<dbReference type="InterPro" id="IPR023408">
    <property type="entry name" value="MscS_beta-dom_sf"/>
</dbReference>
<comment type="caution">
    <text evidence="12">The sequence shown here is derived from an EMBL/GenBank/DDBJ whole genome shotgun (WGS) entry which is preliminary data.</text>
</comment>
<dbReference type="PANTHER" id="PTHR30414">
    <property type="entry name" value="MINICONDUCTANCE MECHANOSENSITIVE CHANNEL YBDG"/>
    <property type="match status" value="1"/>
</dbReference>
<sequence>MGHLAKFTKTQWDDLFVEEKVFKHIAHVIPAIVFYLSTPIALKSLFWINLFEKGALIYIVFVIIRAVHASTKAMTKVYTKSEDYSNKPIQIIFQIVAVIAYFVGGISLLSILLDTSFATLFAGLGASMAIIILVFKDTILGFVAGWQLSSNDMLRQGDWITVPKYGADGNVEEVSLYSVKVRNFDNTITTVPPYALVSDSFQNWRGMQESGGRRIKRSIIIDMTSIQFCTPEMLDKFRKIKYLTEYIDTTEEVIRNYNQENGTDNTMIVNGRRQTNIGVFRAYIQKYLENHPEVNHEMTTMVRQLQPTEKGIPLELYFFTKIKDWIYYENVQSDIFDHIMAVVTAFGLRVFQYPSSSGAPYHLYTE</sequence>